<evidence type="ECO:0000256" key="4">
    <source>
        <dbReference type="ARBA" id="ARBA00023242"/>
    </source>
</evidence>
<feature type="domain" description="BHLH" evidence="6">
    <location>
        <begin position="21"/>
        <end position="73"/>
    </location>
</feature>
<dbReference type="GO" id="GO:0000977">
    <property type="term" value="F:RNA polymerase II transcription regulatory region sequence-specific DNA binding"/>
    <property type="evidence" value="ECO:0007669"/>
    <property type="project" value="TreeGrafter"/>
</dbReference>
<dbReference type="Proteomes" id="UP000325577">
    <property type="component" value="Linkage Group LG3"/>
</dbReference>
<comment type="subcellular location">
    <subcellularLocation>
        <location evidence="1">Nucleus</location>
    </subcellularLocation>
</comment>
<dbReference type="Gene3D" id="4.10.280.10">
    <property type="entry name" value="Helix-loop-helix DNA-binding domain"/>
    <property type="match status" value="1"/>
</dbReference>
<keyword evidence="3" id="KW-0804">Transcription</keyword>
<evidence type="ECO:0000256" key="3">
    <source>
        <dbReference type="ARBA" id="ARBA00023163"/>
    </source>
</evidence>
<dbReference type="PANTHER" id="PTHR13935">
    <property type="entry name" value="ACHAETE-SCUTE TRANSCRIPTION FACTOR-RELATED"/>
    <property type="match status" value="1"/>
</dbReference>
<dbReference type="AlphaFoldDB" id="A0A5J5AAM0"/>
<dbReference type="InterPro" id="IPR011598">
    <property type="entry name" value="bHLH_dom"/>
</dbReference>
<keyword evidence="4" id="KW-0539">Nucleus</keyword>
<evidence type="ECO:0000313" key="8">
    <source>
        <dbReference type="Proteomes" id="UP000325577"/>
    </source>
</evidence>
<accession>A0A5J5AAM0</accession>
<dbReference type="EMBL" id="CM018046">
    <property type="protein sequence ID" value="KAA8526371.1"/>
    <property type="molecule type" value="Genomic_DNA"/>
</dbReference>
<dbReference type="GO" id="GO:0000981">
    <property type="term" value="F:DNA-binding transcription factor activity, RNA polymerase II-specific"/>
    <property type="evidence" value="ECO:0007669"/>
    <property type="project" value="TreeGrafter"/>
</dbReference>
<dbReference type="FunFam" id="4.10.280.10:FF:000103">
    <property type="entry name" value="Transcription factor bHLH162"/>
    <property type="match status" value="1"/>
</dbReference>
<dbReference type="SUPFAM" id="SSF47459">
    <property type="entry name" value="HLH, helix-loop-helix DNA-binding domain"/>
    <property type="match status" value="1"/>
</dbReference>
<evidence type="ECO:0000256" key="1">
    <source>
        <dbReference type="ARBA" id="ARBA00004123"/>
    </source>
</evidence>
<keyword evidence="8" id="KW-1185">Reference proteome</keyword>
<dbReference type="SMART" id="SM00353">
    <property type="entry name" value="HLH"/>
    <property type="match status" value="1"/>
</dbReference>
<gene>
    <name evidence="7" type="ORF">F0562_008426</name>
</gene>
<organism evidence="7 8">
    <name type="scientific">Nyssa sinensis</name>
    <dbReference type="NCBI Taxonomy" id="561372"/>
    <lineage>
        <taxon>Eukaryota</taxon>
        <taxon>Viridiplantae</taxon>
        <taxon>Streptophyta</taxon>
        <taxon>Embryophyta</taxon>
        <taxon>Tracheophyta</taxon>
        <taxon>Spermatophyta</taxon>
        <taxon>Magnoliopsida</taxon>
        <taxon>eudicotyledons</taxon>
        <taxon>Gunneridae</taxon>
        <taxon>Pentapetalae</taxon>
        <taxon>asterids</taxon>
        <taxon>Cornales</taxon>
        <taxon>Nyssaceae</taxon>
        <taxon>Nyssa</taxon>
    </lineage>
</organism>
<dbReference type="Pfam" id="PF00010">
    <property type="entry name" value="HLH"/>
    <property type="match status" value="1"/>
</dbReference>
<dbReference type="PANTHER" id="PTHR13935:SF63">
    <property type="entry name" value="BHLH DOMAIN-CONTAINING PROTEIN"/>
    <property type="match status" value="1"/>
</dbReference>
<evidence type="ECO:0000256" key="2">
    <source>
        <dbReference type="ARBA" id="ARBA00023015"/>
    </source>
</evidence>
<keyword evidence="2" id="KW-0805">Transcription regulation</keyword>
<dbReference type="InterPro" id="IPR015660">
    <property type="entry name" value="MASH1/Ascl1a-like"/>
</dbReference>
<evidence type="ECO:0000256" key="5">
    <source>
        <dbReference type="SAM" id="Coils"/>
    </source>
</evidence>
<evidence type="ECO:0000313" key="7">
    <source>
        <dbReference type="EMBL" id="KAA8526371.1"/>
    </source>
</evidence>
<dbReference type="OrthoDB" id="752507at2759"/>
<name>A0A5J5AAM0_9ASTE</name>
<proteinExistence type="predicted"/>
<evidence type="ECO:0000259" key="6">
    <source>
        <dbReference type="PROSITE" id="PS50888"/>
    </source>
</evidence>
<dbReference type="GO" id="GO:0090575">
    <property type="term" value="C:RNA polymerase II transcription regulator complex"/>
    <property type="evidence" value="ECO:0007669"/>
    <property type="project" value="TreeGrafter"/>
</dbReference>
<dbReference type="InterPro" id="IPR036638">
    <property type="entry name" value="HLH_DNA-bd_sf"/>
</dbReference>
<protein>
    <recommendedName>
        <fullName evidence="6">BHLH domain-containing protein</fullName>
    </recommendedName>
</protein>
<dbReference type="PROSITE" id="PS50888">
    <property type="entry name" value="BHLH"/>
    <property type="match status" value="1"/>
</dbReference>
<reference evidence="7 8" key="1">
    <citation type="submission" date="2019-09" db="EMBL/GenBank/DDBJ databases">
        <title>A chromosome-level genome assembly of the Chinese tupelo Nyssa sinensis.</title>
        <authorList>
            <person name="Yang X."/>
            <person name="Kang M."/>
            <person name="Yang Y."/>
            <person name="Xiong H."/>
            <person name="Wang M."/>
            <person name="Zhang Z."/>
            <person name="Wang Z."/>
            <person name="Wu H."/>
            <person name="Ma T."/>
            <person name="Liu J."/>
            <person name="Xi Z."/>
        </authorList>
    </citation>
    <scope>NUCLEOTIDE SEQUENCE [LARGE SCALE GENOMIC DNA]</scope>
    <source>
        <strain evidence="7">J267</strain>
        <tissue evidence="7">Leaf</tissue>
    </source>
</reference>
<sequence>MLCAKLVTEEMESSPSSSTITPKTERRIIEKNRRNHMKSLHSKLNSLLPDHNSKEGLPLPDQIDEAVKYIKSLEQRLEKSKEKKETLVSRKRSYSCTNTSGLKTSLNSPRIEIIKMGHDLDVVFITGLDDQFIFYEIVRMIHEEGAEVVNASFSILGNSILHLVHPKIGESAFNFGAAKISERLKVLVHGNTSEVESQHELWDFDIQPATWEFEIPKVMHMGI</sequence>
<feature type="coiled-coil region" evidence="5">
    <location>
        <begin position="63"/>
        <end position="90"/>
    </location>
</feature>
<keyword evidence="5" id="KW-0175">Coiled coil</keyword>
<dbReference type="GO" id="GO:0046983">
    <property type="term" value="F:protein dimerization activity"/>
    <property type="evidence" value="ECO:0007669"/>
    <property type="project" value="InterPro"/>
</dbReference>